<proteinExistence type="predicted"/>
<dbReference type="VEuPathDB" id="TrichDB:TVAG_071690"/>
<evidence type="ECO:0000259" key="2">
    <source>
        <dbReference type="Pfam" id="PF04577"/>
    </source>
</evidence>
<gene>
    <name evidence="3" type="ORF">TVAG_071690</name>
</gene>
<dbReference type="GO" id="GO:0016757">
    <property type="term" value="F:glycosyltransferase activity"/>
    <property type="evidence" value="ECO:0000318"/>
    <property type="project" value="GO_Central"/>
</dbReference>
<dbReference type="EMBL" id="DS113178">
    <property type="protein sequence ID" value="EAY23505.1"/>
    <property type="molecule type" value="Genomic_DNA"/>
</dbReference>
<organism evidence="3 4">
    <name type="scientific">Trichomonas vaginalis (strain ATCC PRA-98 / G3)</name>
    <dbReference type="NCBI Taxonomy" id="412133"/>
    <lineage>
        <taxon>Eukaryota</taxon>
        <taxon>Metamonada</taxon>
        <taxon>Parabasalia</taxon>
        <taxon>Trichomonadida</taxon>
        <taxon>Trichomonadidae</taxon>
        <taxon>Trichomonas</taxon>
    </lineage>
</organism>
<dbReference type="InterPro" id="IPR049625">
    <property type="entry name" value="Glyco_transf_61_cat"/>
</dbReference>
<dbReference type="InParanoid" id="A2D872"/>
<reference evidence="3" key="1">
    <citation type="submission" date="2006-10" db="EMBL/GenBank/DDBJ databases">
        <authorList>
            <person name="Amadeo P."/>
            <person name="Zhao Q."/>
            <person name="Wortman J."/>
            <person name="Fraser-Liggett C."/>
            <person name="Carlton J."/>
        </authorList>
    </citation>
    <scope>NUCLEOTIDE SEQUENCE</scope>
    <source>
        <strain evidence="3">G3</strain>
    </source>
</reference>
<sequence>MKFFDQIEVDNTAKKKRNWYYTINSSYLDYFITISTGILLILLNILDEIPFYYGAIGKIGPKIQRNITIKTWWYRCPHVHMKKEFYQNDPQVVNYALISEKTYTQRAEVPAKYVTKSMIYITLYNDVFVSSSQISDETLSFKLNNQDNGDHTMMQTSGEIDELVFYRQVFWMYGHNIHDFLCAMMYVPQDLVERGFKVNSPPLHHQNTQRLLVFLGYNVTFVDVSKQKFVHTLWLINNFEYAHGYTAGGLDRLRKLIKTKVDFNLIKPTRFVISDRPKGSGRNFDDINKLYEAISSGTKIDEGCKWEIDDTKFSSPVETIVKFWQSIKVLVAPCGSGIYNSIFMHDKCGMCLMFTTQVDEPNLQLCANLRFFLIGVIHPKTPHSSQGVFPVNVSAMVKYTQRVVDAVNAGHWTTMEDVVVHFPVPEYLNSPPNEFR</sequence>
<dbReference type="Pfam" id="PF04577">
    <property type="entry name" value="Glyco_transf_61"/>
    <property type="match status" value="1"/>
</dbReference>
<feature type="transmembrane region" description="Helical" evidence="1">
    <location>
        <begin position="27"/>
        <end position="46"/>
    </location>
</feature>
<protein>
    <recommendedName>
        <fullName evidence="2">Glycosyltransferase 61 catalytic domain-containing protein</fullName>
    </recommendedName>
</protein>
<evidence type="ECO:0000256" key="1">
    <source>
        <dbReference type="SAM" id="Phobius"/>
    </source>
</evidence>
<keyword evidence="1" id="KW-0812">Transmembrane</keyword>
<keyword evidence="1" id="KW-0472">Membrane</keyword>
<keyword evidence="4" id="KW-1185">Reference proteome</keyword>
<dbReference type="Proteomes" id="UP000001542">
    <property type="component" value="Unassembled WGS sequence"/>
</dbReference>
<dbReference type="AlphaFoldDB" id="A2D872"/>
<keyword evidence="1" id="KW-1133">Transmembrane helix</keyword>
<dbReference type="KEGG" id="tva:5469069"/>
<feature type="domain" description="Glycosyltransferase 61 catalytic" evidence="2">
    <location>
        <begin position="173"/>
        <end position="351"/>
    </location>
</feature>
<evidence type="ECO:0000313" key="3">
    <source>
        <dbReference type="EMBL" id="EAY23505.1"/>
    </source>
</evidence>
<reference evidence="3" key="2">
    <citation type="journal article" date="2007" name="Science">
        <title>Draft genome sequence of the sexually transmitted pathogen Trichomonas vaginalis.</title>
        <authorList>
            <person name="Carlton J.M."/>
            <person name="Hirt R.P."/>
            <person name="Silva J.C."/>
            <person name="Delcher A.L."/>
            <person name="Schatz M."/>
            <person name="Zhao Q."/>
            <person name="Wortman J.R."/>
            <person name="Bidwell S.L."/>
            <person name="Alsmark U.C.M."/>
            <person name="Besteiro S."/>
            <person name="Sicheritz-Ponten T."/>
            <person name="Noel C.J."/>
            <person name="Dacks J.B."/>
            <person name="Foster P.G."/>
            <person name="Simillion C."/>
            <person name="Van de Peer Y."/>
            <person name="Miranda-Saavedra D."/>
            <person name="Barton G.J."/>
            <person name="Westrop G.D."/>
            <person name="Mueller S."/>
            <person name="Dessi D."/>
            <person name="Fiori P.L."/>
            <person name="Ren Q."/>
            <person name="Paulsen I."/>
            <person name="Zhang H."/>
            <person name="Bastida-Corcuera F.D."/>
            <person name="Simoes-Barbosa A."/>
            <person name="Brown M.T."/>
            <person name="Hayes R.D."/>
            <person name="Mukherjee M."/>
            <person name="Okumura C.Y."/>
            <person name="Schneider R."/>
            <person name="Smith A.J."/>
            <person name="Vanacova S."/>
            <person name="Villalvazo M."/>
            <person name="Haas B.J."/>
            <person name="Pertea M."/>
            <person name="Feldblyum T.V."/>
            <person name="Utterback T.R."/>
            <person name="Shu C.L."/>
            <person name="Osoegawa K."/>
            <person name="de Jong P.J."/>
            <person name="Hrdy I."/>
            <person name="Horvathova L."/>
            <person name="Zubacova Z."/>
            <person name="Dolezal P."/>
            <person name="Malik S.B."/>
            <person name="Logsdon J.M. Jr."/>
            <person name="Henze K."/>
            <person name="Gupta A."/>
            <person name="Wang C.C."/>
            <person name="Dunne R.L."/>
            <person name="Upcroft J.A."/>
            <person name="Upcroft P."/>
            <person name="White O."/>
            <person name="Salzberg S.L."/>
            <person name="Tang P."/>
            <person name="Chiu C.-H."/>
            <person name="Lee Y.-S."/>
            <person name="Embley T.M."/>
            <person name="Coombs G.H."/>
            <person name="Mottram J.C."/>
            <person name="Tachezy J."/>
            <person name="Fraser-Liggett C.M."/>
            <person name="Johnson P.J."/>
        </authorList>
    </citation>
    <scope>NUCLEOTIDE SEQUENCE [LARGE SCALE GENOMIC DNA]</scope>
    <source>
        <strain evidence="3">G3</strain>
    </source>
</reference>
<dbReference type="VEuPathDB" id="TrichDB:TVAGG3_1046790"/>
<evidence type="ECO:0000313" key="4">
    <source>
        <dbReference type="Proteomes" id="UP000001542"/>
    </source>
</evidence>
<accession>A2D872</accession>
<name>A2D872_TRIV3</name>
<dbReference type="RefSeq" id="XP_001584491.1">
    <property type="nucleotide sequence ID" value="XM_001584441.1"/>
</dbReference>